<feature type="domain" description="DUF7083" evidence="2">
    <location>
        <begin position="181"/>
        <end position="267"/>
    </location>
</feature>
<feature type="chain" id="PRO_5042976473" evidence="1">
    <location>
        <begin position="18"/>
        <end position="334"/>
    </location>
</feature>
<keyword evidence="1" id="KW-0732">Signal</keyword>
<name>A0AAN8J3H0_TRICO</name>
<evidence type="ECO:0000313" key="3">
    <source>
        <dbReference type="EMBL" id="KAK5985399.1"/>
    </source>
</evidence>
<proteinExistence type="predicted"/>
<evidence type="ECO:0000313" key="4">
    <source>
        <dbReference type="Proteomes" id="UP001331761"/>
    </source>
</evidence>
<dbReference type="AlphaFoldDB" id="A0AAN8J3H0"/>
<dbReference type="Pfam" id="PF23309">
    <property type="entry name" value="DUF7083"/>
    <property type="match status" value="1"/>
</dbReference>
<protein>
    <submittedName>
        <fullName evidence="3">Gap-Pol polyprotein</fullName>
    </submittedName>
</protein>
<organism evidence="3 4">
    <name type="scientific">Trichostrongylus colubriformis</name>
    <name type="common">Black scour worm</name>
    <dbReference type="NCBI Taxonomy" id="6319"/>
    <lineage>
        <taxon>Eukaryota</taxon>
        <taxon>Metazoa</taxon>
        <taxon>Ecdysozoa</taxon>
        <taxon>Nematoda</taxon>
        <taxon>Chromadorea</taxon>
        <taxon>Rhabditida</taxon>
        <taxon>Rhabditina</taxon>
        <taxon>Rhabditomorpha</taxon>
        <taxon>Strongyloidea</taxon>
        <taxon>Trichostrongylidae</taxon>
        <taxon>Trichostrongylus</taxon>
    </lineage>
</organism>
<dbReference type="EMBL" id="WIXE01001782">
    <property type="protein sequence ID" value="KAK5985399.1"/>
    <property type="molecule type" value="Genomic_DNA"/>
</dbReference>
<gene>
    <name evidence="3" type="ORF">GCK32_015951</name>
</gene>
<accession>A0AAN8J3H0</accession>
<evidence type="ECO:0000259" key="2">
    <source>
        <dbReference type="Pfam" id="PF23309"/>
    </source>
</evidence>
<sequence>MLLIVVVLTVFLANTNALNTTPRTDTNTTEELMPKLNSTFVELNKNWRFELIWDENITREALQEAVKPGSTEADLIVYRKKLFMKSQKNFTSMAKKVEKTLVDPLKRFQKYFRVFRWFSYYGCNGIYDTKDSREVPDWVRHILKMQSQLLQMMQNLFTRIAGNKGVTTSSSLRSTPSNPYGDLIRYIPNFVYDVEDDETFETWFKRYGPVIDDRGYALSNDRKRNLIKDKLDKSAYKTCSERVSPLKPKDIRFSITIQNLTKLFGPKRTHIHRRFDCKQSFLWTNSYVPYRDFGNTIKKKKFEEAIMKDVDSDSLKCLVFISGLTDSSHSEMLL</sequence>
<comment type="caution">
    <text evidence="3">The sequence shown here is derived from an EMBL/GenBank/DDBJ whole genome shotgun (WGS) entry which is preliminary data.</text>
</comment>
<keyword evidence="4" id="KW-1185">Reference proteome</keyword>
<reference evidence="3 4" key="1">
    <citation type="submission" date="2019-10" db="EMBL/GenBank/DDBJ databases">
        <title>Assembly and Annotation for the nematode Trichostrongylus colubriformis.</title>
        <authorList>
            <person name="Martin J."/>
        </authorList>
    </citation>
    <scope>NUCLEOTIDE SEQUENCE [LARGE SCALE GENOMIC DNA]</scope>
    <source>
        <strain evidence="3">G859</strain>
        <tissue evidence="3">Whole worm</tissue>
    </source>
</reference>
<evidence type="ECO:0000256" key="1">
    <source>
        <dbReference type="SAM" id="SignalP"/>
    </source>
</evidence>
<feature type="signal peptide" evidence="1">
    <location>
        <begin position="1"/>
        <end position="17"/>
    </location>
</feature>
<dbReference type="Proteomes" id="UP001331761">
    <property type="component" value="Unassembled WGS sequence"/>
</dbReference>
<dbReference type="InterPro" id="IPR055510">
    <property type="entry name" value="DUF7083"/>
</dbReference>